<name>A0A9E7KI91_9LILI</name>
<evidence type="ECO:0000256" key="1">
    <source>
        <dbReference type="SAM" id="MobiDB-lite"/>
    </source>
</evidence>
<evidence type="ECO:0000313" key="3">
    <source>
        <dbReference type="Proteomes" id="UP001055439"/>
    </source>
</evidence>
<proteinExistence type="predicted"/>
<evidence type="ECO:0000313" key="2">
    <source>
        <dbReference type="EMBL" id="URE16460.1"/>
    </source>
</evidence>
<dbReference type="Proteomes" id="UP001055439">
    <property type="component" value="Chromosome 7"/>
</dbReference>
<organism evidence="2 3">
    <name type="scientific">Musa troglodytarum</name>
    <name type="common">fe'i banana</name>
    <dbReference type="NCBI Taxonomy" id="320322"/>
    <lineage>
        <taxon>Eukaryota</taxon>
        <taxon>Viridiplantae</taxon>
        <taxon>Streptophyta</taxon>
        <taxon>Embryophyta</taxon>
        <taxon>Tracheophyta</taxon>
        <taxon>Spermatophyta</taxon>
        <taxon>Magnoliopsida</taxon>
        <taxon>Liliopsida</taxon>
        <taxon>Zingiberales</taxon>
        <taxon>Musaceae</taxon>
        <taxon>Musa</taxon>
    </lineage>
</organism>
<dbReference type="OrthoDB" id="10266921at2759"/>
<feature type="region of interest" description="Disordered" evidence="1">
    <location>
        <begin position="15"/>
        <end position="90"/>
    </location>
</feature>
<keyword evidence="3" id="KW-1185">Reference proteome</keyword>
<sequence length="90" mass="10027">MRAEEQLQRSLCTLQGNTMAIPNEQPIGSHPVKRGDRPPLQSDKANCSTERREAQIIHRHPQKSQPLSDAYGPPRAPKASRAIPLSARPR</sequence>
<accession>A0A9E7KI91</accession>
<dbReference type="EMBL" id="CP097509">
    <property type="protein sequence ID" value="URE16460.1"/>
    <property type="molecule type" value="Genomic_DNA"/>
</dbReference>
<dbReference type="AlphaFoldDB" id="A0A9E7KI91"/>
<gene>
    <name evidence="2" type="ORF">MUK42_36306</name>
</gene>
<protein>
    <submittedName>
        <fullName evidence="2">Uncharacterized protein</fullName>
    </submittedName>
</protein>
<reference evidence="2" key="1">
    <citation type="submission" date="2022-05" db="EMBL/GenBank/DDBJ databases">
        <title>The Musa troglodytarum L. genome provides insights into the mechanism of non-climacteric behaviour and enrichment of carotenoids.</title>
        <authorList>
            <person name="Wang J."/>
        </authorList>
    </citation>
    <scope>NUCLEOTIDE SEQUENCE</scope>
    <source>
        <tissue evidence="2">Leaf</tissue>
    </source>
</reference>